<keyword evidence="2" id="KW-1185">Reference proteome</keyword>
<evidence type="ECO:0000313" key="1">
    <source>
        <dbReference type="EMBL" id="MBB5710834.1"/>
    </source>
</evidence>
<dbReference type="RefSeq" id="WP_184087148.1">
    <property type="nucleotide sequence ID" value="NZ_JACIJF010000005.1"/>
</dbReference>
<proteinExistence type="predicted"/>
<reference evidence="1 2" key="1">
    <citation type="submission" date="2020-08" db="EMBL/GenBank/DDBJ databases">
        <title>Genomic Encyclopedia of Type Strains, Phase IV (KMG-IV): sequencing the most valuable type-strain genomes for metagenomic binning, comparative biology and taxonomic classification.</title>
        <authorList>
            <person name="Goeker M."/>
        </authorList>
    </citation>
    <scope>NUCLEOTIDE SEQUENCE [LARGE SCALE GENOMIC DNA]</scope>
    <source>
        <strain evidence="1 2">DSM 26736</strain>
    </source>
</reference>
<organism evidence="1 2">
    <name type="scientific">Sphingomonas xinjiangensis</name>
    <dbReference type="NCBI Taxonomy" id="643568"/>
    <lineage>
        <taxon>Bacteria</taxon>
        <taxon>Pseudomonadati</taxon>
        <taxon>Pseudomonadota</taxon>
        <taxon>Alphaproteobacteria</taxon>
        <taxon>Sphingomonadales</taxon>
        <taxon>Sphingomonadaceae</taxon>
        <taxon>Sphingomonas</taxon>
    </lineage>
</organism>
<gene>
    <name evidence="1" type="ORF">FHT02_002074</name>
</gene>
<dbReference type="Proteomes" id="UP000527143">
    <property type="component" value="Unassembled WGS sequence"/>
</dbReference>
<dbReference type="AlphaFoldDB" id="A0A840YDA6"/>
<protein>
    <recommendedName>
        <fullName evidence="3">HNH endonuclease</fullName>
    </recommendedName>
</protein>
<name>A0A840YDA6_9SPHN</name>
<comment type="caution">
    <text evidence="1">The sequence shown here is derived from an EMBL/GenBank/DDBJ whole genome shotgun (WGS) entry which is preliminary data.</text>
</comment>
<evidence type="ECO:0000313" key="2">
    <source>
        <dbReference type="Proteomes" id="UP000527143"/>
    </source>
</evidence>
<sequence length="180" mass="20467">MKTRSLKARYTSEYCALKNAIDRCTRSNHPQFKDYGGRGITVDPLFLDPIGGFEAFLEAVGPKPKPALTLDRVDNDKGYVVGNLAWTSRQVQQRHRRHPDWTRNLGWGTGSYTLVDRNGTVRTHYSALIPLGDRIQTLKEWSRELGIPAATIKQRIQRGWTPEQALTPVLFNPRGKPRLN</sequence>
<accession>A0A840YDA6</accession>
<dbReference type="EMBL" id="JACIJF010000005">
    <property type="protein sequence ID" value="MBB5710834.1"/>
    <property type="molecule type" value="Genomic_DNA"/>
</dbReference>
<evidence type="ECO:0008006" key="3">
    <source>
        <dbReference type="Google" id="ProtNLM"/>
    </source>
</evidence>